<dbReference type="PANTHER" id="PTHR43744:SF6">
    <property type="entry name" value="ABC TRANSPORTER PERMEASE PROTEIN YESQ-RELATED"/>
    <property type="match status" value="1"/>
</dbReference>
<comment type="subcellular location">
    <subcellularLocation>
        <location evidence="1 7">Cell membrane</location>
        <topology evidence="1 7">Multi-pass membrane protein</topology>
    </subcellularLocation>
</comment>
<evidence type="ECO:0000256" key="6">
    <source>
        <dbReference type="ARBA" id="ARBA00023136"/>
    </source>
</evidence>
<feature type="transmembrane region" description="Helical" evidence="7">
    <location>
        <begin position="138"/>
        <end position="159"/>
    </location>
</feature>
<dbReference type="GO" id="GO:0005886">
    <property type="term" value="C:plasma membrane"/>
    <property type="evidence" value="ECO:0007669"/>
    <property type="project" value="UniProtKB-SubCell"/>
</dbReference>
<keyword evidence="2 7" id="KW-0813">Transport</keyword>
<dbReference type="OrthoDB" id="5138956at2"/>
<feature type="transmembrane region" description="Helical" evidence="7">
    <location>
        <begin position="238"/>
        <end position="259"/>
    </location>
</feature>
<keyword evidence="4 7" id="KW-0812">Transmembrane</keyword>
<dbReference type="RefSeq" id="WP_132509810.1">
    <property type="nucleotide sequence ID" value="NZ_SMKP01000049.1"/>
</dbReference>
<dbReference type="InterPro" id="IPR000515">
    <property type="entry name" value="MetI-like"/>
</dbReference>
<feature type="transmembrane region" description="Helical" evidence="7">
    <location>
        <begin position="5"/>
        <end position="26"/>
    </location>
</feature>
<feature type="transmembrane region" description="Helical" evidence="7">
    <location>
        <begin position="180"/>
        <end position="204"/>
    </location>
</feature>
<evidence type="ECO:0000256" key="7">
    <source>
        <dbReference type="RuleBase" id="RU363032"/>
    </source>
</evidence>
<evidence type="ECO:0000259" key="8">
    <source>
        <dbReference type="PROSITE" id="PS50928"/>
    </source>
</evidence>
<keyword evidence="10" id="KW-1185">Reference proteome</keyword>
<feature type="domain" description="ABC transmembrane type-1" evidence="8">
    <location>
        <begin position="67"/>
        <end position="259"/>
    </location>
</feature>
<comment type="caution">
    <text evidence="9">The sequence shown here is derived from an EMBL/GenBank/DDBJ whole genome shotgun (WGS) entry which is preliminary data.</text>
</comment>
<gene>
    <name evidence="9" type="ORF">E1294_18775</name>
</gene>
<sequence>MKNRLAHVVIVGTLMVMLYPLVWMVMTAFKSTAEIAQNVSLLPADPTFGNFVEGWDGAGVESFGTYLRNSTVIALLAVAGNVISCSLAAYAFARLSFRGRTLCFTLTIGMLLLPKDVLLIPQYSIFHALGWVDSPLPLIVPYFLAMDAFFVFLNVQFLRGLPRELDEAAAVDGCGAFRRYWYITLPLLKPALATTAIFTFIWTWNDYLPQLIYLNSAEKFTLPVGLRMFLDATAGSDLGPMTAMSVVSLLPLFLLFMFFQRRLVQGIATTGLK</sequence>
<proteinExistence type="inferred from homology"/>
<evidence type="ECO:0000256" key="4">
    <source>
        <dbReference type="ARBA" id="ARBA00022692"/>
    </source>
</evidence>
<evidence type="ECO:0000256" key="2">
    <source>
        <dbReference type="ARBA" id="ARBA00022448"/>
    </source>
</evidence>
<keyword evidence="5 7" id="KW-1133">Transmembrane helix</keyword>
<organism evidence="9 10">
    <name type="scientific">Nonomuraea diastatica</name>
    <dbReference type="NCBI Taxonomy" id="1848329"/>
    <lineage>
        <taxon>Bacteria</taxon>
        <taxon>Bacillati</taxon>
        <taxon>Actinomycetota</taxon>
        <taxon>Actinomycetes</taxon>
        <taxon>Streptosporangiales</taxon>
        <taxon>Streptosporangiaceae</taxon>
        <taxon>Nonomuraea</taxon>
    </lineage>
</organism>
<dbReference type="CDD" id="cd06261">
    <property type="entry name" value="TM_PBP2"/>
    <property type="match status" value="1"/>
</dbReference>
<evidence type="ECO:0000256" key="5">
    <source>
        <dbReference type="ARBA" id="ARBA00022989"/>
    </source>
</evidence>
<dbReference type="Proteomes" id="UP000294543">
    <property type="component" value="Unassembled WGS sequence"/>
</dbReference>
<dbReference type="PROSITE" id="PS50928">
    <property type="entry name" value="ABC_TM1"/>
    <property type="match status" value="1"/>
</dbReference>
<evidence type="ECO:0000256" key="3">
    <source>
        <dbReference type="ARBA" id="ARBA00022475"/>
    </source>
</evidence>
<name>A0A4R4WLZ3_9ACTN</name>
<keyword evidence="6 7" id="KW-0472">Membrane</keyword>
<dbReference type="AlphaFoldDB" id="A0A4R4WLZ3"/>
<dbReference type="SUPFAM" id="SSF161098">
    <property type="entry name" value="MetI-like"/>
    <property type="match status" value="1"/>
</dbReference>
<dbReference type="InterPro" id="IPR035906">
    <property type="entry name" value="MetI-like_sf"/>
</dbReference>
<comment type="similarity">
    <text evidence="7">Belongs to the binding-protein-dependent transport system permease family.</text>
</comment>
<dbReference type="GO" id="GO:0055085">
    <property type="term" value="P:transmembrane transport"/>
    <property type="evidence" value="ECO:0007669"/>
    <property type="project" value="InterPro"/>
</dbReference>
<evidence type="ECO:0000313" key="9">
    <source>
        <dbReference type="EMBL" id="TDD20092.1"/>
    </source>
</evidence>
<reference evidence="9 10" key="1">
    <citation type="submission" date="2019-03" db="EMBL/GenBank/DDBJ databases">
        <title>Draft genome sequences of novel Actinobacteria.</title>
        <authorList>
            <person name="Sahin N."/>
            <person name="Ay H."/>
            <person name="Saygin H."/>
        </authorList>
    </citation>
    <scope>NUCLEOTIDE SEQUENCE [LARGE SCALE GENOMIC DNA]</scope>
    <source>
        <strain evidence="9 10">KC712</strain>
    </source>
</reference>
<evidence type="ECO:0000256" key="1">
    <source>
        <dbReference type="ARBA" id="ARBA00004651"/>
    </source>
</evidence>
<protein>
    <submittedName>
        <fullName evidence="9">Carbohydrate ABC transporter permease</fullName>
    </submittedName>
</protein>
<evidence type="ECO:0000313" key="10">
    <source>
        <dbReference type="Proteomes" id="UP000294543"/>
    </source>
</evidence>
<dbReference type="EMBL" id="SMKP01000049">
    <property type="protein sequence ID" value="TDD20092.1"/>
    <property type="molecule type" value="Genomic_DNA"/>
</dbReference>
<accession>A0A4R4WLZ3</accession>
<feature type="transmembrane region" description="Helical" evidence="7">
    <location>
        <begin position="104"/>
        <end position="126"/>
    </location>
</feature>
<dbReference type="Pfam" id="PF00528">
    <property type="entry name" value="BPD_transp_1"/>
    <property type="match status" value="1"/>
</dbReference>
<dbReference type="PANTHER" id="PTHR43744">
    <property type="entry name" value="ABC TRANSPORTER PERMEASE PROTEIN MG189-RELATED-RELATED"/>
    <property type="match status" value="1"/>
</dbReference>
<dbReference type="Gene3D" id="1.10.3720.10">
    <property type="entry name" value="MetI-like"/>
    <property type="match status" value="1"/>
</dbReference>
<feature type="transmembrane region" description="Helical" evidence="7">
    <location>
        <begin position="72"/>
        <end position="92"/>
    </location>
</feature>
<keyword evidence="3" id="KW-1003">Cell membrane</keyword>